<protein>
    <submittedName>
        <fullName evidence="1">Uncharacterized protein</fullName>
    </submittedName>
</protein>
<dbReference type="Gene3D" id="3.30.1330.70">
    <property type="entry name" value="Holliday junction resolvase RusA"/>
    <property type="match status" value="1"/>
</dbReference>
<dbReference type="SUPFAM" id="SSF103084">
    <property type="entry name" value="Holliday junction resolvase RusA"/>
    <property type="match status" value="1"/>
</dbReference>
<reference evidence="2" key="1">
    <citation type="journal article" date="2019" name="Int. J. Syst. Evol. Microbiol.">
        <title>The Global Catalogue of Microorganisms (GCM) 10K type strain sequencing project: providing services to taxonomists for standard genome sequencing and annotation.</title>
        <authorList>
            <consortium name="The Broad Institute Genomics Platform"/>
            <consortium name="The Broad Institute Genome Sequencing Center for Infectious Disease"/>
            <person name="Wu L."/>
            <person name="Ma J."/>
        </authorList>
    </citation>
    <scope>NUCLEOTIDE SEQUENCE [LARGE SCALE GENOMIC DNA]</scope>
    <source>
        <strain evidence="2">JCM 17759</strain>
    </source>
</reference>
<dbReference type="Proteomes" id="UP001500840">
    <property type="component" value="Unassembled WGS sequence"/>
</dbReference>
<gene>
    <name evidence="1" type="ORF">GCM10023156_00300</name>
</gene>
<dbReference type="Pfam" id="PF05866">
    <property type="entry name" value="RusA"/>
    <property type="match status" value="1"/>
</dbReference>
<dbReference type="EMBL" id="BAABGA010000004">
    <property type="protein sequence ID" value="GAA4443316.1"/>
    <property type="molecule type" value="Genomic_DNA"/>
</dbReference>
<proteinExistence type="predicted"/>
<name>A0ABP8M2I3_9BACT</name>
<keyword evidence="2" id="KW-1185">Reference proteome</keyword>
<evidence type="ECO:0000313" key="2">
    <source>
        <dbReference type="Proteomes" id="UP001500840"/>
    </source>
</evidence>
<organism evidence="1 2">
    <name type="scientific">Novipirellula rosea</name>
    <dbReference type="NCBI Taxonomy" id="1031540"/>
    <lineage>
        <taxon>Bacteria</taxon>
        <taxon>Pseudomonadati</taxon>
        <taxon>Planctomycetota</taxon>
        <taxon>Planctomycetia</taxon>
        <taxon>Pirellulales</taxon>
        <taxon>Pirellulaceae</taxon>
        <taxon>Novipirellula</taxon>
    </lineage>
</organism>
<dbReference type="InterPro" id="IPR008822">
    <property type="entry name" value="Endonuclease_RusA-like"/>
</dbReference>
<accession>A0ABP8M2I3</accession>
<dbReference type="InterPro" id="IPR036614">
    <property type="entry name" value="RusA-like_sf"/>
</dbReference>
<sequence length="193" mass="21731">MLKLNLPYPPSINHYWRHVGQRVLISKKGREYRAEVSGLLNRKRVEPLVGPLSVDIELHMPDRRRRDIDNVLKAMLDALQWGGAFLDDNQVMRLAIEKVVPENKSKPKRRTKAEIAAGVEKPKPLQGEAIVWIAEVQTENLAAADRICLRCQKSFASLGPANRICDGCNEDNREISPNAAPTWSGKRHNGKAL</sequence>
<evidence type="ECO:0000313" key="1">
    <source>
        <dbReference type="EMBL" id="GAA4443316.1"/>
    </source>
</evidence>
<comment type="caution">
    <text evidence="1">The sequence shown here is derived from an EMBL/GenBank/DDBJ whole genome shotgun (WGS) entry which is preliminary data.</text>
</comment>